<gene>
    <name evidence="1" type="ORF">HZF10_13485</name>
</gene>
<accession>A0A7Y8Y3N3</accession>
<evidence type="ECO:0000313" key="2">
    <source>
        <dbReference type="Proteomes" id="UP000535020"/>
    </source>
</evidence>
<keyword evidence="2" id="KW-1185">Reference proteome</keyword>
<reference evidence="1 2" key="1">
    <citation type="submission" date="2020-07" db="EMBL/GenBank/DDBJ databases">
        <authorList>
            <person name="Sun Q."/>
        </authorList>
    </citation>
    <scope>NUCLEOTIDE SEQUENCE [LARGE SCALE GENOMIC DNA]</scope>
    <source>
        <strain evidence="1 2">MAH-1</strain>
    </source>
</reference>
<evidence type="ECO:0000313" key="1">
    <source>
        <dbReference type="EMBL" id="NYA71936.1"/>
    </source>
</evidence>
<comment type="caution">
    <text evidence="1">The sequence shown here is derived from an EMBL/GenBank/DDBJ whole genome shotgun (WGS) entry which is preliminary data.</text>
</comment>
<proteinExistence type="predicted"/>
<protein>
    <submittedName>
        <fullName evidence="1">Uncharacterized protein</fullName>
    </submittedName>
</protein>
<sequence>MIDYKAFLKSTINPNHGISEFTLDSEIFQYYGYLNEKKIESLEKEYVNQSIQYYELEIWASLLLLFNQRKLLKHIIIKDKNIVFENYYIGMTFDEAMRLPVSVYDINDDEDSIFHSLYKGIKFNLDLNVKDELFIGSIEVFDCEHKGM</sequence>
<dbReference type="Proteomes" id="UP000535020">
    <property type="component" value="Unassembled WGS sequence"/>
</dbReference>
<dbReference type="AlphaFoldDB" id="A0A7Y8Y3N3"/>
<organism evidence="1 2">
    <name type="scientific">Flavobacterium agri</name>
    <dbReference type="NCBI Taxonomy" id="2743471"/>
    <lineage>
        <taxon>Bacteria</taxon>
        <taxon>Pseudomonadati</taxon>
        <taxon>Bacteroidota</taxon>
        <taxon>Flavobacteriia</taxon>
        <taxon>Flavobacteriales</taxon>
        <taxon>Flavobacteriaceae</taxon>
        <taxon>Flavobacterium</taxon>
    </lineage>
</organism>
<name>A0A7Y8Y3N3_9FLAO</name>
<dbReference type="RefSeq" id="WP_176006748.1">
    <property type="nucleotide sequence ID" value="NZ_JABWMI010000015.1"/>
</dbReference>
<dbReference type="EMBL" id="JACBJI010000006">
    <property type="protein sequence ID" value="NYA71936.1"/>
    <property type="molecule type" value="Genomic_DNA"/>
</dbReference>